<gene>
    <name evidence="9" type="ORF">MIM_c34960</name>
</gene>
<comment type="pathway">
    <text evidence="1">Cofactor biosynthesis; (R)-pantothenate biosynthesis; (R)-pantoate from 3-methyl-2-oxobutanoate: step 2/2.</text>
</comment>
<evidence type="ECO:0000256" key="1">
    <source>
        <dbReference type="ARBA" id="ARBA00004994"/>
    </source>
</evidence>
<dbReference type="UniPathway" id="UPA00028">
    <property type="reaction ID" value="UER00004"/>
</dbReference>
<dbReference type="EC" id="1.1.1.169" evidence="2"/>
<dbReference type="InterPro" id="IPR051402">
    <property type="entry name" value="KPR-Related"/>
</dbReference>
<keyword evidence="10" id="KW-1185">Reference proteome</keyword>
<feature type="domain" description="Ketopantoate reductase C-terminal" evidence="8">
    <location>
        <begin position="211"/>
        <end position="333"/>
    </location>
</feature>
<evidence type="ECO:0000259" key="7">
    <source>
        <dbReference type="Pfam" id="PF02558"/>
    </source>
</evidence>
<keyword evidence="4" id="KW-0566">Pantothenate biosynthesis</keyword>
<evidence type="ECO:0000259" key="8">
    <source>
        <dbReference type="Pfam" id="PF08546"/>
    </source>
</evidence>
<dbReference type="Pfam" id="PF02558">
    <property type="entry name" value="ApbA"/>
    <property type="match status" value="1"/>
</dbReference>
<sequence length="349" mass="37034">MTRICIYGAGAIGSHFAVRLAQCPGVSLSLIARGEHLVTIQNNGLTLETDSGNVHATISQAVGHARNLPPQDIVIVGLKATDIADHAQHIGSLLTDNGIAVFINNGIPWWWGYGLDAALTRAAAESNADTPTLALLDPDGALWSHIRPERVIGGVVYSPNEIVKPGHVRHRGQTRILLGEPAPQAVAKSTRLSALIKLLNSAGLTATAAKDIRASVWEKLLVNIANNTICALTRLDNQARMRSPDLFNLGRTLQAEIRAVAAAMGWSVPPAVESRPTVETAAPAPGHRPSMLQDVLRGRALEVDALVGQPLQFARQFGIATPVLTLVHTLLSGLDCSVKQQAARAPDHA</sequence>
<dbReference type="HOGENOM" id="CLU_031468_6_1_4"/>
<protein>
    <recommendedName>
        <fullName evidence="3">2-dehydropantoate 2-reductase</fullName>
        <ecNumber evidence="2">1.1.1.169</ecNumber>
    </recommendedName>
    <alternativeName>
        <fullName evidence="5">Ketopantoate reductase</fullName>
    </alternativeName>
</protein>
<dbReference type="GO" id="GO:0005737">
    <property type="term" value="C:cytoplasm"/>
    <property type="evidence" value="ECO:0007669"/>
    <property type="project" value="TreeGrafter"/>
</dbReference>
<evidence type="ECO:0000256" key="5">
    <source>
        <dbReference type="ARBA" id="ARBA00032024"/>
    </source>
</evidence>
<feature type="domain" description="Ketopantoate reductase N-terminal" evidence="7">
    <location>
        <begin position="4"/>
        <end position="181"/>
    </location>
</feature>
<dbReference type="PANTHER" id="PTHR21708">
    <property type="entry name" value="PROBABLE 2-DEHYDROPANTOATE 2-REDUCTASE"/>
    <property type="match status" value="1"/>
</dbReference>
<evidence type="ECO:0000256" key="6">
    <source>
        <dbReference type="ARBA" id="ARBA00048793"/>
    </source>
</evidence>
<name>W0PFU9_ADVMD</name>
<evidence type="ECO:0000313" key="10">
    <source>
        <dbReference type="Proteomes" id="UP000019095"/>
    </source>
</evidence>
<evidence type="ECO:0000256" key="2">
    <source>
        <dbReference type="ARBA" id="ARBA00013014"/>
    </source>
</evidence>
<dbReference type="AlphaFoldDB" id="W0PFU9"/>
<dbReference type="GO" id="GO:0008677">
    <property type="term" value="F:2-dehydropantoate 2-reductase activity"/>
    <property type="evidence" value="ECO:0007669"/>
    <property type="project" value="UniProtKB-EC"/>
</dbReference>
<proteinExistence type="predicted"/>
<dbReference type="InterPro" id="IPR013752">
    <property type="entry name" value="KPA_reductase"/>
</dbReference>
<dbReference type="GO" id="GO:0015940">
    <property type="term" value="P:pantothenate biosynthetic process"/>
    <property type="evidence" value="ECO:0007669"/>
    <property type="project" value="UniProtKB-UniPathway"/>
</dbReference>
<dbReference type="SUPFAM" id="SSF51735">
    <property type="entry name" value="NAD(P)-binding Rossmann-fold domains"/>
    <property type="match status" value="1"/>
</dbReference>
<dbReference type="Pfam" id="PF08546">
    <property type="entry name" value="ApbA_C"/>
    <property type="match status" value="1"/>
</dbReference>
<dbReference type="OrthoDB" id="9796561at2"/>
<evidence type="ECO:0000256" key="3">
    <source>
        <dbReference type="ARBA" id="ARBA00019465"/>
    </source>
</evidence>
<dbReference type="SUPFAM" id="SSF48179">
    <property type="entry name" value="6-phosphogluconate dehydrogenase C-terminal domain-like"/>
    <property type="match status" value="1"/>
</dbReference>
<dbReference type="eggNOG" id="COG1893">
    <property type="taxonomic scope" value="Bacteria"/>
</dbReference>
<dbReference type="InterPro" id="IPR036291">
    <property type="entry name" value="NAD(P)-bd_dom_sf"/>
</dbReference>
<dbReference type="PANTHER" id="PTHR21708:SF45">
    <property type="entry name" value="2-DEHYDROPANTOATE 2-REDUCTASE"/>
    <property type="match status" value="1"/>
</dbReference>
<dbReference type="PATRIC" id="fig|1247726.3.peg.3865"/>
<dbReference type="RefSeq" id="WP_042070549.1">
    <property type="nucleotide sequence ID" value="NZ_CP003915.1"/>
</dbReference>
<evidence type="ECO:0000313" key="9">
    <source>
        <dbReference type="EMBL" id="AHG65556.1"/>
    </source>
</evidence>
<dbReference type="Gene3D" id="3.40.50.720">
    <property type="entry name" value="NAD(P)-binding Rossmann-like Domain"/>
    <property type="match status" value="1"/>
</dbReference>
<organism evidence="9 10">
    <name type="scientific">Advenella mimigardefordensis (strain DSM 17166 / LMG 22922 / DPN7)</name>
    <dbReference type="NCBI Taxonomy" id="1247726"/>
    <lineage>
        <taxon>Bacteria</taxon>
        <taxon>Pseudomonadati</taxon>
        <taxon>Pseudomonadota</taxon>
        <taxon>Betaproteobacteria</taxon>
        <taxon>Burkholderiales</taxon>
        <taxon>Alcaligenaceae</taxon>
    </lineage>
</organism>
<dbReference type="Proteomes" id="UP000019095">
    <property type="component" value="Chromosome"/>
</dbReference>
<dbReference type="STRING" id="1247726.MIM_c34960"/>
<dbReference type="Gene3D" id="1.10.1040.10">
    <property type="entry name" value="N-(1-d-carboxylethyl)-l-norvaline Dehydrogenase, domain 2"/>
    <property type="match status" value="1"/>
</dbReference>
<reference evidence="9 10" key="1">
    <citation type="journal article" date="2014" name="Microbiology">
        <title>Unravelling the complete genome sequence of Advenella mimigardefordensis strain DPN7T and novel insights in the catabolism of the xenobiotic polythioester precursor 3,3'-dithiodipropionate.</title>
        <authorList>
            <person name="Wubbeler J.H."/>
            <person name="Hiessl S."/>
            <person name="Schuldes J."/>
            <person name="Thurmer A."/>
            <person name="Daniel R."/>
            <person name="Steinbuchel A."/>
        </authorList>
    </citation>
    <scope>NUCLEOTIDE SEQUENCE [LARGE SCALE GENOMIC DNA]</scope>
    <source>
        <strain evidence="10">DSM 17166 / LMG 22922 / DPN7</strain>
    </source>
</reference>
<dbReference type="InterPro" id="IPR013332">
    <property type="entry name" value="KPR_N"/>
</dbReference>
<dbReference type="InterPro" id="IPR013328">
    <property type="entry name" value="6PGD_dom2"/>
</dbReference>
<dbReference type="FunFam" id="1.10.1040.10:FF:000017">
    <property type="entry name" value="2-dehydropantoate 2-reductase"/>
    <property type="match status" value="1"/>
</dbReference>
<dbReference type="NCBIfam" id="NF005089">
    <property type="entry name" value="PRK06522.1-4"/>
    <property type="match status" value="1"/>
</dbReference>
<comment type="catalytic activity">
    <reaction evidence="6">
        <text>(R)-pantoate + NADP(+) = 2-dehydropantoate + NADPH + H(+)</text>
        <dbReference type="Rhea" id="RHEA:16233"/>
        <dbReference type="ChEBI" id="CHEBI:11561"/>
        <dbReference type="ChEBI" id="CHEBI:15378"/>
        <dbReference type="ChEBI" id="CHEBI:15980"/>
        <dbReference type="ChEBI" id="CHEBI:57783"/>
        <dbReference type="ChEBI" id="CHEBI:58349"/>
        <dbReference type="EC" id="1.1.1.169"/>
    </reaction>
</comment>
<accession>W0PFU9</accession>
<dbReference type="EMBL" id="CP003915">
    <property type="protein sequence ID" value="AHG65556.1"/>
    <property type="molecule type" value="Genomic_DNA"/>
</dbReference>
<dbReference type="KEGG" id="amim:MIM_c34960"/>
<dbReference type="InterPro" id="IPR008927">
    <property type="entry name" value="6-PGluconate_DH-like_C_sf"/>
</dbReference>
<evidence type="ECO:0000256" key="4">
    <source>
        <dbReference type="ARBA" id="ARBA00022655"/>
    </source>
</evidence>